<accession>A0A845EWZ1</accession>
<name>A0A845EWZ1_9BACL</name>
<evidence type="ECO:0000313" key="2">
    <source>
        <dbReference type="Proteomes" id="UP000447833"/>
    </source>
</evidence>
<proteinExistence type="predicted"/>
<organism evidence="1 2">
    <name type="scientific">Guptibacillus hwajinpoensis</name>
    <dbReference type="NCBI Taxonomy" id="208199"/>
    <lineage>
        <taxon>Bacteria</taxon>
        <taxon>Bacillati</taxon>
        <taxon>Bacillota</taxon>
        <taxon>Bacilli</taxon>
        <taxon>Bacillales</taxon>
        <taxon>Guptibacillaceae</taxon>
        <taxon>Guptibacillus</taxon>
    </lineage>
</organism>
<dbReference type="AlphaFoldDB" id="A0A845EWZ1"/>
<dbReference type="Gene3D" id="3.10.350.10">
    <property type="entry name" value="LysM domain"/>
    <property type="match status" value="1"/>
</dbReference>
<evidence type="ECO:0000313" key="1">
    <source>
        <dbReference type="EMBL" id="MYL63061.1"/>
    </source>
</evidence>
<dbReference type="RefSeq" id="WP_160918756.1">
    <property type="nucleotide sequence ID" value="NZ_WMEY01000002.1"/>
</dbReference>
<reference evidence="1 2" key="1">
    <citation type="submission" date="2019-11" db="EMBL/GenBank/DDBJ databases">
        <title>Genome sequences of 17 halophilic strains isolated from different environments.</title>
        <authorList>
            <person name="Furrow R.E."/>
        </authorList>
    </citation>
    <scope>NUCLEOTIDE SEQUENCE [LARGE SCALE GENOMIC DNA]</scope>
    <source>
        <strain evidence="1 2">22506_14_FS</strain>
    </source>
</reference>
<evidence type="ECO:0008006" key="3">
    <source>
        <dbReference type="Google" id="ProtNLM"/>
    </source>
</evidence>
<sequence length="109" mass="11980">MKKLLMGILLLLILHTTYYDLTTGTLLSPRVESEAAEVLAPPKDDAPYVVYKINAGDTVLSLVEKANGSVPVAIETVVHDFETLNKIHPTEIQIGKEYKIPTYPNTSAQ</sequence>
<dbReference type="Proteomes" id="UP000447833">
    <property type="component" value="Unassembled WGS sequence"/>
</dbReference>
<comment type="caution">
    <text evidence="1">The sequence shown here is derived from an EMBL/GenBank/DDBJ whole genome shotgun (WGS) entry which is preliminary data.</text>
</comment>
<gene>
    <name evidence="1" type="ORF">GLW07_06770</name>
</gene>
<dbReference type="InterPro" id="IPR036779">
    <property type="entry name" value="LysM_dom_sf"/>
</dbReference>
<dbReference type="EMBL" id="WMEY01000002">
    <property type="protein sequence ID" value="MYL63061.1"/>
    <property type="molecule type" value="Genomic_DNA"/>
</dbReference>
<protein>
    <recommendedName>
        <fullName evidence="3">LysM domain-containing protein</fullName>
    </recommendedName>
</protein>